<feature type="domain" description="Alpha-ketoglutarate-dependent dioxygenase AlkB-like" evidence="1">
    <location>
        <begin position="87"/>
        <end position="207"/>
    </location>
</feature>
<evidence type="ECO:0000313" key="2">
    <source>
        <dbReference type="EMBL" id="ARF10970.1"/>
    </source>
</evidence>
<accession>A0A1V0SGX4</accession>
<gene>
    <name evidence="2" type="ORF">Hokovirus_3_243</name>
</gene>
<protein>
    <submittedName>
        <fullName evidence="2">2OG-FeII oxygenase superfamily protein</fullName>
    </submittedName>
</protein>
<dbReference type="EMBL" id="KY684105">
    <property type="protein sequence ID" value="ARF10970.1"/>
    <property type="molecule type" value="Genomic_DNA"/>
</dbReference>
<organism evidence="2">
    <name type="scientific">Hokovirus HKV1</name>
    <dbReference type="NCBI Taxonomy" id="1977638"/>
    <lineage>
        <taxon>Viruses</taxon>
        <taxon>Varidnaviria</taxon>
        <taxon>Bamfordvirae</taxon>
        <taxon>Nucleocytoviricota</taxon>
        <taxon>Megaviricetes</taxon>
        <taxon>Imitervirales</taxon>
        <taxon>Mimiviridae</taxon>
        <taxon>Klosneuvirinae</taxon>
        <taxon>Hokovirus</taxon>
    </lineage>
</organism>
<dbReference type="Gene3D" id="2.60.120.590">
    <property type="entry name" value="Alpha-ketoglutarate-dependent dioxygenase AlkB-like"/>
    <property type="match status" value="1"/>
</dbReference>
<dbReference type="SUPFAM" id="SSF51197">
    <property type="entry name" value="Clavaminate synthase-like"/>
    <property type="match status" value="1"/>
</dbReference>
<dbReference type="InterPro" id="IPR027450">
    <property type="entry name" value="AlkB-like"/>
</dbReference>
<sequence>MSFSQIMSKYGQTSKGPIFVKPEQKKNNAFQYASSLIKSDIDKVDSDMIQVTNEILKNGCIYLPNFICETNNYDYFDKIKKELEPETNVIQWSKHYKFENPEFSKTFNEIIEKIKNHFNVEVLCTRLNYYKNGNDYKPLHHDSHAFSNNKKENFTVGISFGASREITFMHVKSKKKFNFPQNNGDLFAFNDIINKEFMHGIPKANINVKERISIIAWCKK</sequence>
<evidence type="ECO:0000259" key="1">
    <source>
        <dbReference type="Pfam" id="PF13532"/>
    </source>
</evidence>
<reference evidence="2" key="1">
    <citation type="journal article" date="2017" name="Science">
        <title>Giant viruses with an expanded complement of translation system components.</title>
        <authorList>
            <person name="Schulz F."/>
            <person name="Yutin N."/>
            <person name="Ivanova N.N."/>
            <person name="Ortega D.R."/>
            <person name="Lee T.K."/>
            <person name="Vierheilig J."/>
            <person name="Daims H."/>
            <person name="Horn M."/>
            <person name="Wagner M."/>
            <person name="Jensen G.J."/>
            <person name="Kyrpides N.C."/>
            <person name="Koonin E.V."/>
            <person name="Woyke T."/>
        </authorList>
    </citation>
    <scope>NUCLEOTIDE SEQUENCE</scope>
    <source>
        <strain evidence="2">HKV1</strain>
    </source>
</reference>
<dbReference type="InterPro" id="IPR037151">
    <property type="entry name" value="AlkB-like_sf"/>
</dbReference>
<name>A0A1V0SGX4_9VIRU</name>
<proteinExistence type="predicted"/>
<dbReference type="Pfam" id="PF13532">
    <property type="entry name" value="2OG-FeII_Oxy_2"/>
    <property type="match status" value="1"/>
</dbReference>
<dbReference type="PANTHER" id="PTHR42256">
    <property type="entry name" value="OXOGLUTARATE/IRON-DEPENDENT DIOXYGENASE"/>
    <property type="match status" value="1"/>
</dbReference>
<dbReference type="PANTHER" id="PTHR42256:SF1">
    <property type="entry name" value="FE2OG DIOXYGENASE DOMAIN-CONTAINING PROTEIN"/>
    <property type="match status" value="1"/>
</dbReference>